<evidence type="ECO:0000256" key="1">
    <source>
        <dbReference type="SAM" id="SignalP"/>
    </source>
</evidence>
<gene>
    <name evidence="2" type="ORF">ACFQNF_03880</name>
</gene>
<reference evidence="3" key="1">
    <citation type="journal article" date="2019" name="Int. J. Syst. Evol. Microbiol.">
        <title>The Global Catalogue of Microorganisms (GCM) 10K type strain sequencing project: providing services to taxonomists for standard genome sequencing and annotation.</title>
        <authorList>
            <consortium name="The Broad Institute Genomics Platform"/>
            <consortium name="The Broad Institute Genome Sequencing Center for Infectious Disease"/>
            <person name="Wu L."/>
            <person name="Ma J."/>
        </authorList>
    </citation>
    <scope>NUCLEOTIDE SEQUENCE [LARGE SCALE GENOMIC DNA]</scope>
    <source>
        <strain evidence="3">CCUG 62945</strain>
    </source>
</reference>
<organism evidence="2 3">
    <name type="scientific">Iodobacter arcticus</name>
    <dbReference type="NCBI Taxonomy" id="590593"/>
    <lineage>
        <taxon>Bacteria</taxon>
        <taxon>Pseudomonadati</taxon>
        <taxon>Pseudomonadota</taxon>
        <taxon>Betaproteobacteria</taxon>
        <taxon>Neisseriales</taxon>
        <taxon>Chitinibacteraceae</taxon>
        <taxon>Iodobacter</taxon>
    </lineage>
</organism>
<accession>A0ABW2QTC2</accession>
<protein>
    <submittedName>
        <fullName evidence="2">Uncharacterized protein</fullName>
    </submittedName>
</protein>
<feature type="signal peptide" evidence="1">
    <location>
        <begin position="1"/>
        <end position="22"/>
    </location>
</feature>
<feature type="chain" id="PRO_5047226260" evidence="1">
    <location>
        <begin position="23"/>
        <end position="195"/>
    </location>
</feature>
<proteinExistence type="predicted"/>
<name>A0ABW2QTC2_9NEIS</name>
<dbReference type="Proteomes" id="UP001596473">
    <property type="component" value="Unassembled WGS sequence"/>
</dbReference>
<comment type="caution">
    <text evidence="2">The sequence shown here is derived from an EMBL/GenBank/DDBJ whole genome shotgun (WGS) entry which is preliminary data.</text>
</comment>
<evidence type="ECO:0000313" key="2">
    <source>
        <dbReference type="EMBL" id="MFC7419011.1"/>
    </source>
</evidence>
<dbReference type="EMBL" id="JBHTBQ010000006">
    <property type="protein sequence ID" value="MFC7419011.1"/>
    <property type="molecule type" value="Genomic_DNA"/>
</dbReference>
<keyword evidence="3" id="KW-1185">Reference proteome</keyword>
<dbReference type="RefSeq" id="WP_380186229.1">
    <property type="nucleotide sequence ID" value="NZ_JBHTBQ010000006.1"/>
</dbReference>
<evidence type="ECO:0000313" key="3">
    <source>
        <dbReference type="Proteomes" id="UP001596473"/>
    </source>
</evidence>
<keyword evidence="1" id="KW-0732">Signal</keyword>
<sequence length="195" mass="21636">MKKYSYNNLLRLAIFLVPSAFSFSNSKIEFASEGVQLNIPTNVKFIIGHVRKLDEDKGSCFDVKSKVGKKFIGEFCFFSRNNDLSSVGIVPYGSIPDIASRGENPASGLVVTTGASYYPMEQFDINFQGAYAAKIDCDLDNGLIYRGTSTCHVGLSKLDNGNFLYGFLVMKQDISKKNVFSASDVKKIWNLFTKI</sequence>